<name>E1ZR59_CHLVA</name>
<dbReference type="InterPro" id="IPR013861">
    <property type="entry name" value="TMEM115/Pdh1/Rbl19"/>
</dbReference>
<accession>E1ZR59</accession>
<feature type="transmembrane region" description="Helical" evidence="6">
    <location>
        <begin position="7"/>
        <end position="28"/>
    </location>
</feature>
<evidence type="ECO:0000256" key="6">
    <source>
        <dbReference type="SAM" id="Phobius"/>
    </source>
</evidence>
<gene>
    <name evidence="7" type="ORF">CHLNCDRAFT_139902</name>
</gene>
<dbReference type="FunCoup" id="E1ZR59">
    <property type="interactions" value="1924"/>
</dbReference>
<evidence type="ECO:0000256" key="1">
    <source>
        <dbReference type="ARBA" id="ARBA00004141"/>
    </source>
</evidence>
<evidence type="ECO:0000256" key="4">
    <source>
        <dbReference type="ARBA" id="ARBA00023136"/>
    </source>
</evidence>
<evidence type="ECO:0000256" key="5">
    <source>
        <dbReference type="SAM" id="MobiDB-lite"/>
    </source>
</evidence>
<dbReference type="eggNOG" id="KOG2890">
    <property type="taxonomic scope" value="Eukaryota"/>
</dbReference>
<dbReference type="Pfam" id="PF08551">
    <property type="entry name" value="DUF1751"/>
    <property type="match status" value="1"/>
</dbReference>
<dbReference type="GO" id="GO:0005794">
    <property type="term" value="C:Golgi apparatus"/>
    <property type="evidence" value="ECO:0007669"/>
    <property type="project" value="TreeGrafter"/>
</dbReference>
<protein>
    <recommendedName>
        <fullName evidence="9">Peptidase S54 rhomboid domain-containing protein</fullName>
    </recommendedName>
</protein>
<evidence type="ECO:0000256" key="2">
    <source>
        <dbReference type="ARBA" id="ARBA00022692"/>
    </source>
</evidence>
<keyword evidence="4 6" id="KW-0472">Membrane</keyword>
<dbReference type="AlphaFoldDB" id="E1ZR59"/>
<dbReference type="InParanoid" id="E1ZR59"/>
<dbReference type="GO" id="GO:0006890">
    <property type="term" value="P:retrograde vesicle-mediated transport, Golgi to endoplasmic reticulum"/>
    <property type="evidence" value="ECO:0007669"/>
    <property type="project" value="InterPro"/>
</dbReference>
<dbReference type="RefSeq" id="XP_005843774.1">
    <property type="nucleotide sequence ID" value="XM_005843712.1"/>
</dbReference>
<dbReference type="OrthoDB" id="73612at2759"/>
<evidence type="ECO:0000313" key="8">
    <source>
        <dbReference type="Proteomes" id="UP000008141"/>
    </source>
</evidence>
<dbReference type="OMA" id="EIHFWEV"/>
<keyword evidence="2 6" id="KW-0812">Transmembrane</keyword>
<dbReference type="KEGG" id="cvr:CHLNCDRAFT_139902"/>
<dbReference type="PANTHER" id="PTHR13377">
    <property type="entry name" value="PLACENTAL PROTEIN 6"/>
    <property type="match status" value="1"/>
</dbReference>
<dbReference type="PANTHER" id="PTHR13377:SF3">
    <property type="entry name" value="TRANSMEMBRANE PROTEIN 115"/>
    <property type="match status" value="1"/>
</dbReference>
<dbReference type="InterPro" id="IPR035952">
    <property type="entry name" value="Rhomboid-like_sf"/>
</dbReference>
<dbReference type="SUPFAM" id="SSF144091">
    <property type="entry name" value="Rhomboid-like"/>
    <property type="match status" value="1"/>
</dbReference>
<dbReference type="STRING" id="554065.E1ZR59"/>
<reference evidence="7 8" key="1">
    <citation type="journal article" date="2010" name="Plant Cell">
        <title>The Chlorella variabilis NC64A genome reveals adaptation to photosymbiosis, coevolution with viruses, and cryptic sex.</title>
        <authorList>
            <person name="Blanc G."/>
            <person name="Duncan G."/>
            <person name="Agarkova I."/>
            <person name="Borodovsky M."/>
            <person name="Gurnon J."/>
            <person name="Kuo A."/>
            <person name="Lindquist E."/>
            <person name="Lucas S."/>
            <person name="Pangilinan J."/>
            <person name="Polle J."/>
            <person name="Salamov A."/>
            <person name="Terry A."/>
            <person name="Yamada T."/>
            <person name="Dunigan D.D."/>
            <person name="Grigoriev I.V."/>
            <person name="Claverie J.M."/>
            <person name="Van Etten J.L."/>
        </authorList>
    </citation>
    <scope>NUCLEOTIDE SEQUENCE [LARGE SCALE GENOMIC DNA]</scope>
    <source>
        <strain evidence="7 8">NC64A</strain>
    </source>
</reference>
<feature type="transmembrane region" description="Helical" evidence="6">
    <location>
        <begin position="171"/>
        <end position="202"/>
    </location>
</feature>
<feature type="transmembrane region" description="Helical" evidence="6">
    <location>
        <begin position="48"/>
        <end position="74"/>
    </location>
</feature>
<feature type="compositionally biased region" description="Low complexity" evidence="5">
    <location>
        <begin position="305"/>
        <end position="318"/>
    </location>
</feature>
<keyword evidence="3 6" id="KW-1133">Transmembrane helix</keyword>
<dbReference type="Proteomes" id="UP000008141">
    <property type="component" value="Unassembled WGS sequence"/>
</dbReference>
<feature type="region of interest" description="Disordered" evidence="5">
    <location>
        <begin position="291"/>
        <end position="337"/>
    </location>
</feature>
<comment type="subcellular location">
    <subcellularLocation>
        <location evidence="1">Membrane</location>
        <topology evidence="1">Multi-pass membrane protein</topology>
    </subcellularLocation>
</comment>
<organism evidence="8">
    <name type="scientific">Chlorella variabilis</name>
    <name type="common">Green alga</name>
    <dbReference type="NCBI Taxonomy" id="554065"/>
    <lineage>
        <taxon>Eukaryota</taxon>
        <taxon>Viridiplantae</taxon>
        <taxon>Chlorophyta</taxon>
        <taxon>core chlorophytes</taxon>
        <taxon>Trebouxiophyceae</taxon>
        <taxon>Chlorellales</taxon>
        <taxon>Chlorellaceae</taxon>
        <taxon>Chlorella clade</taxon>
        <taxon>Chlorella</taxon>
    </lineage>
</organism>
<dbReference type="EMBL" id="GL433861">
    <property type="protein sequence ID" value="EFN51672.1"/>
    <property type="molecule type" value="Genomic_DNA"/>
</dbReference>
<proteinExistence type="predicted"/>
<evidence type="ECO:0000313" key="7">
    <source>
        <dbReference type="EMBL" id="EFN51672.1"/>
    </source>
</evidence>
<sequence>MAAVLQSFTALGKGLAVAIVAGGVLVQVAPSVEGSLGLIAARAIPRPWTLFSCAFLHANILNSLAYGVAVLFLARIVEPIYGSRELFKYLSIVITLTSFLTVAVVTVLYYATLSSKSSPKADHAGDKLFRPMGGFEAGLAALLVAVKQLIPDNEVALLGGALKFRAKHLPALYAAAMVGGSLALGGAVRVIPFTLFGTYLGWAFLRFVQTRNGVRGDLSDEFRLSTFFPQPLQPPVDQVAGACTRLTGLGASTGSQAQQAAWNYGMGGSVLPGTDDGEAARRRERGAKALEERLGLKKAASASTAVAPTGAQEAAEAAPLPPAEPDVEAGVAAESAS</sequence>
<feature type="transmembrane region" description="Helical" evidence="6">
    <location>
        <begin position="86"/>
        <end position="111"/>
    </location>
</feature>
<evidence type="ECO:0000256" key="3">
    <source>
        <dbReference type="ARBA" id="ARBA00022989"/>
    </source>
</evidence>
<dbReference type="SMART" id="SM01160">
    <property type="entry name" value="DUF1751"/>
    <property type="match status" value="1"/>
</dbReference>
<dbReference type="GO" id="GO:0016020">
    <property type="term" value="C:membrane"/>
    <property type="evidence" value="ECO:0007669"/>
    <property type="project" value="UniProtKB-SubCell"/>
</dbReference>
<dbReference type="FunFam" id="1.20.1540.10:FF:000004">
    <property type="entry name" value="Transmembrane protein 115"/>
    <property type="match status" value="1"/>
</dbReference>
<keyword evidence="8" id="KW-1185">Reference proteome</keyword>
<dbReference type="GeneID" id="17351117"/>
<dbReference type="Gene3D" id="1.20.1540.10">
    <property type="entry name" value="Rhomboid-like"/>
    <property type="match status" value="1"/>
</dbReference>
<evidence type="ECO:0008006" key="9">
    <source>
        <dbReference type="Google" id="ProtNLM"/>
    </source>
</evidence>